<evidence type="ECO:0000256" key="1">
    <source>
        <dbReference type="SAM" id="SignalP"/>
    </source>
</evidence>
<dbReference type="InterPro" id="IPR029058">
    <property type="entry name" value="AB_hydrolase_fold"/>
</dbReference>
<protein>
    <submittedName>
        <fullName evidence="2">Group XV phospholipase A2</fullName>
    </submittedName>
</protein>
<sequence length="448" mass="50496">MQPIISIRSEPWHLKLPILIVTVMLCCLVIQNAPGTSGSALNSLAGYLLRPLARSGTVSPSIRDSPNKNAIVFIPGDGGSQLQARLNKTAVPHYFCAKVSDWFDLWLNIHLLAPLASDCFLDNFELHYDNKTRTTHNTEGVEIRPTNFGSLDSVDYLDIAKIRGTEYFHNIINTLAEKNGYVPNVDMVGAAFDFRKAPNELGYFFDDLKDLIERQYVENNHQPVTLICHSMGCLHSLYLLNNQTETWKEVHVRRLISLAAPWSGSFKAVIAMLFGDNLGIPLLDGNKLQRLQSHFPSLMYLFPREPAFHRDQVLVETPTSNYSLANLDELFLDAKLLDSREIWRDTSRIANNLKAPNVELWCLYGMGLETPEKLVLKNSFDSKDYSEINGEGDGTVNLESLRACKHFEAQQEKPVYTRMFRNVDHGGILKGPQAAEFISSVILKEDLV</sequence>
<feature type="chain" id="PRO_5026314973" evidence="1">
    <location>
        <begin position="39"/>
        <end position="448"/>
    </location>
</feature>
<proteinExistence type="predicted"/>
<gene>
    <name evidence="2" type="primary">PLA2G15_0</name>
    <name evidence="2" type="ORF">g.12801</name>
</gene>
<keyword evidence="1" id="KW-0732">Signal</keyword>
<dbReference type="GO" id="GO:0006629">
    <property type="term" value="P:lipid metabolic process"/>
    <property type="evidence" value="ECO:0007669"/>
    <property type="project" value="InterPro"/>
</dbReference>
<organism evidence="2">
    <name type="scientific">Aceria tosichella</name>
    <name type="common">wheat curl mite</name>
    <dbReference type="NCBI Taxonomy" id="561515"/>
    <lineage>
        <taxon>Eukaryota</taxon>
        <taxon>Metazoa</taxon>
        <taxon>Ecdysozoa</taxon>
        <taxon>Arthropoda</taxon>
        <taxon>Chelicerata</taxon>
        <taxon>Arachnida</taxon>
        <taxon>Acari</taxon>
        <taxon>Acariformes</taxon>
        <taxon>Trombidiformes</taxon>
        <taxon>Prostigmata</taxon>
        <taxon>Eupodina</taxon>
        <taxon>Eriophyoidea</taxon>
        <taxon>Eriophyidae</taxon>
        <taxon>Eriophyinae</taxon>
        <taxon>Aceriini</taxon>
        <taxon>Aceria</taxon>
    </lineage>
</organism>
<reference evidence="2" key="1">
    <citation type="submission" date="2018-10" db="EMBL/GenBank/DDBJ databases">
        <title>Transcriptome assembly of Aceria tosichella (Wheat curl mite) Type 2.</title>
        <authorList>
            <person name="Scully E.D."/>
            <person name="Geib S.M."/>
            <person name="Palmer N.A."/>
            <person name="Gupta A.K."/>
            <person name="Sarath G."/>
            <person name="Tatineni S."/>
        </authorList>
    </citation>
    <scope>NUCLEOTIDE SEQUENCE</scope>
    <source>
        <strain evidence="2">LincolnNE</strain>
    </source>
</reference>
<dbReference type="GO" id="GO:0008374">
    <property type="term" value="F:O-acyltransferase activity"/>
    <property type="evidence" value="ECO:0007669"/>
    <property type="project" value="InterPro"/>
</dbReference>
<accession>A0A6G1SBH4</accession>
<dbReference type="AlphaFoldDB" id="A0A6G1SBH4"/>
<name>A0A6G1SBH4_9ACAR</name>
<dbReference type="Gene3D" id="3.40.50.1820">
    <property type="entry name" value="alpha/beta hydrolase"/>
    <property type="match status" value="2"/>
</dbReference>
<dbReference type="Pfam" id="PF02450">
    <property type="entry name" value="LCAT"/>
    <property type="match status" value="2"/>
</dbReference>
<evidence type="ECO:0000313" key="2">
    <source>
        <dbReference type="EMBL" id="MDE47270.1"/>
    </source>
</evidence>
<dbReference type="EMBL" id="GGYP01002499">
    <property type="protein sequence ID" value="MDE47270.1"/>
    <property type="molecule type" value="Transcribed_RNA"/>
</dbReference>
<dbReference type="PANTHER" id="PTHR11440">
    <property type="entry name" value="LECITHIN-CHOLESTEROL ACYLTRANSFERASE-RELATED"/>
    <property type="match status" value="1"/>
</dbReference>
<feature type="signal peptide" evidence="1">
    <location>
        <begin position="1"/>
        <end position="38"/>
    </location>
</feature>
<dbReference type="InterPro" id="IPR003386">
    <property type="entry name" value="LACT/PDAT_acylTrfase"/>
</dbReference>
<dbReference type="SUPFAM" id="SSF53474">
    <property type="entry name" value="alpha/beta-Hydrolases"/>
    <property type="match status" value="1"/>
</dbReference>